<dbReference type="EMBL" id="JAIPUX010000521">
    <property type="protein sequence ID" value="KAH0626384.1"/>
    <property type="molecule type" value="Genomic_DNA"/>
</dbReference>
<dbReference type="Pfam" id="PF15226">
    <property type="entry name" value="HPIP"/>
    <property type="match status" value="1"/>
</dbReference>
<reference evidence="1 2" key="1">
    <citation type="journal article" date="2022" name="Gigascience">
        <title>A chromosome-level genome assembly and annotation of the desert horned lizard, Phrynosoma platyrhinos, provides insight into chromosomal rearrangements among reptiles.</title>
        <authorList>
            <person name="Koochekian N."/>
            <person name="Ascanio A."/>
            <person name="Farleigh K."/>
            <person name="Card D.C."/>
            <person name="Schield D.R."/>
            <person name="Castoe T.A."/>
            <person name="Jezkova T."/>
        </authorList>
    </citation>
    <scope>NUCLEOTIDE SEQUENCE [LARGE SCALE GENOMIC DNA]</scope>
    <source>
        <strain evidence="1">NK-2021</strain>
    </source>
</reference>
<sequence>MDPTAGDPSATLLPSNLSLHCSLLPGNMGWSHSTASGWQRDVTRKVSCIRSSQGLVNFSSTQRSRCRPRSFTFKRHLENRDQEPSSKHFLSEDKMAARFNSLSLDNDHIYSSNGFPVHNEDPKWQQAYTRLKELQQRLFQDGVHEETSSDDDDELNNVIVDGEYIMAECPTLTHPSHIQVGLGGVSVTPEEMFFSLNPCKEVVLWSPHSKLSLHTMRTLMAIPSSDSASVQPQQKAVAVEEEMEHEALTPAS</sequence>
<name>A0ABQ7T9J3_PHRPL</name>
<evidence type="ECO:0008006" key="3">
    <source>
        <dbReference type="Google" id="ProtNLM"/>
    </source>
</evidence>
<gene>
    <name evidence="1" type="ORF">JD844_001331</name>
</gene>
<comment type="caution">
    <text evidence="1">The sequence shown here is derived from an EMBL/GenBank/DDBJ whole genome shotgun (WGS) entry which is preliminary data.</text>
</comment>
<evidence type="ECO:0000313" key="2">
    <source>
        <dbReference type="Proteomes" id="UP000826234"/>
    </source>
</evidence>
<organism evidence="1 2">
    <name type="scientific">Phrynosoma platyrhinos</name>
    <name type="common">Desert horned lizard</name>
    <dbReference type="NCBI Taxonomy" id="52577"/>
    <lineage>
        <taxon>Eukaryota</taxon>
        <taxon>Metazoa</taxon>
        <taxon>Chordata</taxon>
        <taxon>Craniata</taxon>
        <taxon>Vertebrata</taxon>
        <taxon>Euteleostomi</taxon>
        <taxon>Lepidosauria</taxon>
        <taxon>Squamata</taxon>
        <taxon>Bifurcata</taxon>
        <taxon>Unidentata</taxon>
        <taxon>Episquamata</taxon>
        <taxon>Toxicofera</taxon>
        <taxon>Iguania</taxon>
        <taxon>Phrynosomatidae</taxon>
        <taxon>Phrynosomatinae</taxon>
        <taxon>Phrynosoma</taxon>
    </lineage>
</organism>
<proteinExistence type="predicted"/>
<keyword evidence="2" id="KW-1185">Reference proteome</keyword>
<dbReference type="PANTHER" id="PTHR16246">
    <property type="entry name" value="HOST CELL FACTOR C1 REGULATOR 1"/>
    <property type="match status" value="1"/>
</dbReference>
<accession>A0ABQ7T9J3</accession>
<protein>
    <recommendedName>
        <fullName evidence="3">Host cell factor C1 regulator 1</fullName>
    </recommendedName>
</protein>
<dbReference type="PANTHER" id="PTHR16246:SF2">
    <property type="entry name" value="HOST CELL FACTOR C1 REGULATOR 1"/>
    <property type="match status" value="1"/>
</dbReference>
<evidence type="ECO:0000313" key="1">
    <source>
        <dbReference type="EMBL" id="KAH0626384.1"/>
    </source>
</evidence>
<dbReference type="InterPro" id="IPR029195">
    <property type="entry name" value="HCFC1R1"/>
</dbReference>
<dbReference type="Proteomes" id="UP000826234">
    <property type="component" value="Unassembled WGS sequence"/>
</dbReference>